<dbReference type="EC" id="2.7.7.38" evidence="5"/>
<dbReference type="Proteomes" id="UP000189369">
    <property type="component" value="Chromosome"/>
</dbReference>
<name>A0A1U9JYJ6_9BURK</name>
<sequence>MSFTAIIPARLASTRLPNKPLADIMGKPMIVRTAEQVKKAEAKAIYVATDSIEVVQAVEPYGFHSLITRADHPTGTDRLAEAVELLGLDDHEIIVNIQGDEPLIRPELIKAVADELHQKPSSAIATVATPYTSSTAFFDPNSVKVVCSLSGQALYFSRAPIPWARDALQQHPNTLAQGLTPLHHIGIYAYRVSFLRQFPNLPRGPLELFESLEQLRALENGYAISVHVTPNAPALGVDTPADLDKVRELFKNRL</sequence>
<dbReference type="InterPro" id="IPR003329">
    <property type="entry name" value="Cytidylyl_trans"/>
</dbReference>
<comment type="subcellular location">
    <subcellularLocation>
        <location evidence="5">Cytoplasm</location>
    </subcellularLocation>
    <subcellularLocation>
        <location evidence="1">Membrane</location>
    </subcellularLocation>
</comment>
<dbReference type="GO" id="GO:0009103">
    <property type="term" value="P:lipopolysaccharide biosynthetic process"/>
    <property type="evidence" value="ECO:0007669"/>
    <property type="project" value="UniProtKB-UniRule"/>
</dbReference>
<evidence type="ECO:0000313" key="7">
    <source>
        <dbReference type="Proteomes" id="UP000189369"/>
    </source>
</evidence>
<dbReference type="InterPro" id="IPR004528">
    <property type="entry name" value="KdsB"/>
</dbReference>
<evidence type="ECO:0000256" key="2">
    <source>
        <dbReference type="ARBA" id="ARBA00022679"/>
    </source>
</evidence>
<keyword evidence="3 5" id="KW-0548">Nucleotidyltransferase</keyword>
<dbReference type="Pfam" id="PF02348">
    <property type="entry name" value="CTP_transf_3"/>
    <property type="match status" value="1"/>
</dbReference>
<comment type="catalytic activity">
    <reaction evidence="5">
        <text>3-deoxy-alpha-D-manno-oct-2-ulosonate + CTP = CMP-3-deoxy-beta-D-manno-octulosonate + diphosphate</text>
        <dbReference type="Rhea" id="RHEA:23448"/>
        <dbReference type="ChEBI" id="CHEBI:33019"/>
        <dbReference type="ChEBI" id="CHEBI:37563"/>
        <dbReference type="ChEBI" id="CHEBI:85986"/>
        <dbReference type="ChEBI" id="CHEBI:85987"/>
        <dbReference type="EC" id="2.7.7.38"/>
    </reaction>
</comment>
<keyword evidence="4 5" id="KW-0448">Lipopolysaccharide biosynthesis</keyword>
<comment type="similarity">
    <text evidence="5">Belongs to the KdsB family.</text>
</comment>
<protein>
    <recommendedName>
        <fullName evidence="5">3-deoxy-manno-octulosonate cytidylyltransferase</fullName>
        <ecNumber evidence="5">2.7.7.38</ecNumber>
    </recommendedName>
    <alternativeName>
        <fullName evidence="5">CMP-2-keto-3-deoxyoctulosonic acid synthase</fullName>
        <shortName evidence="5">CKS</shortName>
        <shortName evidence="5">CMP-KDO synthase</shortName>
    </alternativeName>
</protein>
<dbReference type="NCBIfam" id="NF009905">
    <property type="entry name" value="PRK13368.1"/>
    <property type="match status" value="1"/>
</dbReference>
<dbReference type="Gene3D" id="3.90.550.10">
    <property type="entry name" value="Spore Coat Polysaccharide Biosynthesis Protein SpsA, Chain A"/>
    <property type="match status" value="1"/>
</dbReference>
<dbReference type="SUPFAM" id="SSF53448">
    <property type="entry name" value="Nucleotide-diphospho-sugar transferases"/>
    <property type="match status" value="1"/>
</dbReference>
<dbReference type="AlphaFoldDB" id="A0A1U9JYJ6"/>
<comment type="function">
    <text evidence="5">Activates KDO (a required 8-carbon sugar) for incorporation into bacterial lipopolysaccharide in Gram-negative bacteria.</text>
</comment>
<evidence type="ECO:0000313" key="6">
    <source>
        <dbReference type="EMBL" id="AQS50836.1"/>
    </source>
</evidence>
<dbReference type="GO" id="GO:0016020">
    <property type="term" value="C:membrane"/>
    <property type="evidence" value="ECO:0007669"/>
    <property type="project" value="UniProtKB-SubCell"/>
</dbReference>
<dbReference type="STRING" id="643674.PAEH1_03300"/>
<organism evidence="6 7">
    <name type="scientific">Paenalcaligenes hominis</name>
    <dbReference type="NCBI Taxonomy" id="643674"/>
    <lineage>
        <taxon>Bacteria</taxon>
        <taxon>Pseudomonadati</taxon>
        <taxon>Pseudomonadota</taxon>
        <taxon>Betaproteobacteria</taxon>
        <taxon>Burkholderiales</taxon>
        <taxon>Alcaligenaceae</taxon>
        <taxon>Paenalcaligenes</taxon>
    </lineage>
</organism>
<dbReference type="FunFam" id="3.90.550.10:FF:000011">
    <property type="entry name" value="3-deoxy-manno-octulosonate cytidylyltransferase"/>
    <property type="match status" value="1"/>
</dbReference>
<dbReference type="HAMAP" id="MF_00057">
    <property type="entry name" value="KdsB"/>
    <property type="match status" value="1"/>
</dbReference>
<reference evidence="6 7" key="1">
    <citation type="submission" date="2017-01" db="EMBL/GenBank/DDBJ databases">
        <title>Complete Genome Sequence of Paenalcaligenes hominis, Isolated from a paraplegic Patient with neurogenic bladder.</title>
        <authorList>
            <person name="Mukhopadhyay R."/>
            <person name="Joaquin J."/>
            <person name="Hogue R."/>
            <person name="Kilaru A."/>
            <person name="Jospin G."/>
            <person name="Mars K."/>
            <person name="Eisen J.A."/>
            <person name="Chaturvedi V."/>
        </authorList>
    </citation>
    <scope>NUCLEOTIDE SEQUENCE [LARGE SCALE GENOMIC DNA]</scope>
    <source>
        <strain evidence="6 7">15S00501</strain>
    </source>
</reference>
<dbReference type="PANTHER" id="PTHR42866">
    <property type="entry name" value="3-DEOXY-MANNO-OCTULOSONATE CYTIDYLYLTRANSFERASE"/>
    <property type="match status" value="1"/>
</dbReference>
<dbReference type="NCBIfam" id="TIGR00466">
    <property type="entry name" value="kdsB"/>
    <property type="match status" value="1"/>
</dbReference>
<dbReference type="PANTHER" id="PTHR42866:SF2">
    <property type="entry name" value="3-DEOXY-MANNO-OCTULOSONATE CYTIDYLYLTRANSFERASE, MITOCHONDRIAL"/>
    <property type="match status" value="1"/>
</dbReference>
<evidence type="ECO:0000256" key="5">
    <source>
        <dbReference type="HAMAP-Rule" id="MF_00057"/>
    </source>
</evidence>
<dbReference type="InterPro" id="IPR029044">
    <property type="entry name" value="Nucleotide-diphossugar_trans"/>
</dbReference>
<accession>A0A1U9JYJ6</accession>
<dbReference type="EMBL" id="CP019697">
    <property type="protein sequence ID" value="AQS50836.1"/>
    <property type="molecule type" value="Genomic_DNA"/>
</dbReference>
<dbReference type="UniPathway" id="UPA00358">
    <property type="reaction ID" value="UER00476"/>
</dbReference>
<evidence type="ECO:0000256" key="3">
    <source>
        <dbReference type="ARBA" id="ARBA00022695"/>
    </source>
</evidence>
<dbReference type="GO" id="GO:0008690">
    <property type="term" value="F:3-deoxy-manno-octulosonate cytidylyltransferase activity"/>
    <property type="evidence" value="ECO:0007669"/>
    <property type="project" value="UniProtKB-UniRule"/>
</dbReference>
<evidence type="ECO:0000256" key="1">
    <source>
        <dbReference type="ARBA" id="ARBA00004370"/>
    </source>
</evidence>
<gene>
    <name evidence="5" type="primary">kdsB</name>
    <name evidence="6" type="ORF">PAEH1_03300</name>
</gene>
<dbReference type="KEGG" id="phn:PAEH1_03300"/>
<dbReference type="GO" id="GO:0033468">
    <property type="term" value="P:CMP-keto-3-deoxy-D-manno-octulosonic acid biosynthetic process"/>
    <property type="evidence" value="ECO:0007669"/>
    <property type="project" value="UniProtKB-UniRule"/>
</dbReference>
<comment type="pathway">
    <text evidence="5">Nucleotide-sugar biosynthesis; CMP-3-deoxy-D-manno-octulosonate biosynthesis; CMP-3-deoxy-D-manno-octulosonate from 3-deoxy-D-manno-octulosonate and CTP: step 1/1.</text>
</comment>
<dbReference type="CDD" id="cd02517">
    <property type="entry name" value="CMP-KDO-Synthetase"/>
    <property type="match status" value="1"/>
</dbReference>
<keyword evidence="5" id="KW-0963">Cytoplasm</keyword>
<dbReference type="NCBIfam" id="NF003952">
    <property type="entry name" value="PRK05450.1-5"/>
    <property type="match status" value="1"/>
</dbReference>
<evidence type="ECO:0000256" key="4">
    <source>
        <dbReference type="ARBA" id="ARBA00022985"/>
    </source>
</evidence>
<proteinExistence type="inferred from homology"/>
<keyword evidence="2 5" id="KW-0808">Transferase</keyword>
<dbReference type="OrthoDB" id="9815559at2"/>
<dbReference type="GO" id="GO:0005829">
    <property type="term" value="C:cytosol"/>
    <property type="evidence" value="ECO:0007669"/>
    <property type="project" value="TreeGrafter"/>
</dbReference>